<dbReference type="GO" id="GO:0007091">
    <property type="term" value="P:metaphase/anaphase transition of mitotic cell cycle"/>
    <property type="evidence" value="ECO:0007669"/>
    <property type="project" value="TreeGrafter"/>
</dbReference>
<dbReference type="PANTHER" id="PTHR45957:SF1">
    <property type="entry name" value="ANAPHASE-PROMOTING COMPLEX SUBUNIT 2"/>
    <property type="match status" value="1"/>
</dbReference>
<protein>
    <recommendedName>
        <fullName evidence="1">Anaphase-promoting complex subunit 2</fullName>
    </recommendedName>
</protein>
<keyword evidence="3" id="KW-0498">Mitosis</keyword>
<dbReference type="AlphaFoldDB" id="A0A6A6WDE4"/>
<dbReference type="Proteomes" id="UP000799437">
    <property type="component" value="Unassembled WGS sequence"/>
</dbReference>
<dbReference type="PANTHER" id="PTHR45957">
    <property type="entry name" value="ANAPHASE-PROMOTING COMPLEX SUBUNIT 2"/>
    <property type="match status" value="1"/>
</dbReference>
<keyword evidence="5" id="KW-0131">Cell cycle</keyword>
<evidence type="ECO:0000256" key="1">
    <source>
        <dbReference type="ARBA" id="ARBA00016068"/>
    </source>
</evidence>
<gene>
    <name evidence="8" type="ORF">EJ05DRAFT_491761</name>
</gene>
<accession>A0A6A6WDE4</accession>
<evidence type="ECO:0000313" key="9">
    <source>
        <dbReference type="Proteomes" id="UP000799437"/>
    </source>
</evidence>
<reference evidence="8" key="1">
    <citation type="journal article" date="2020" name="Stud. Mycol.">
        <title>101 Dothideomycetes genomes: a test case for predicting lifestyles and emergence of pathogens.</title>
        <authorList>
            <person name="Haridas S."/>
            <person name="Albert R."/>
            <person name="Binder M."/>
            <person name="Bloem J."/>
            <person name="Labutti K."/>
            <person name="Salamov A."/>
            <person name="Andreopoulos B."/>
            <person name="Baker S."/>
            <person name="Barry K."/>
            <person name="Bills G."/>
            <person name="Bluhm B."/>
            <person name="Cannon C."/>
            <person name="Castanera R."/>
            <person name="Culley D."/>
            <person name="Daum C."/>
            <person name="Ezra D."/>
            <person name="Gonzalez J."/>
            <person name="Henrissat B."/>
            <person name="Kuo A."/>
            <person name="Liang C."/>
            <person name="Lipzen A."/>
            <person name="Lutzoni F."/>
            <person name="Magnuson J."/>
            <person name="Mondo S."/>
            <person name="Nolan M."/>
            <person name="Ohm R."/>
            <person name="Pangilinan J."/>
            <person name="Park H.-J."/>
            <person name="Ramirez L."/>
            <person name="Alfaro M."/>
            <person name="Sun H."/>
            <person name="Tritt A."/>
            <person name="Yoshinaga Y."/>
            <person name="Zwiers L.-H."/>
            <person name="Turgeon B."/>
            <person name="Goodwin S."/>
            <person name="Spatafora J."/>
            <person name="Crous P."/>
            <person name="Grigoriev I."/>
        </authorList>
    </citation>
    <scope>NUCLEOTIDE SEQUENCE</scope>
    <source>
        <strain evidence="8">CBS 121739</strain>
    </source>
</reference>
<dbReference type="Gene3D" id="3.30.230.130">
    <property type="entry name" value="Cullin, Chain C, Domain 2"/>
    <property type="match status" value="1"/>
</dbReference>
<dbReference type="SMART" id="SM00182">
    <property type="entry name" value="CULLIN"/>
    <property type="match status" value="1"/>
</dbReference>
<evidence type="ECO:0000313" key="8">
    <source>
        <dbReference type="EMBL" id="KAF2760848.1"/>
    </source>
</evidence>
<dbReference type="GO" id="GO:0031625">
    <property type="term" value="F:ubiquitin protein ligase binding"/>
    <property type="evidence" value="ECO:0007669"/>
    <property type="project" value="InterPro"/>
</dbReference>
<dbReference type="Pfam" id="PF25773">
    <property type="entry name" value="TPR_ANAPC2"/>
    <property type="match status" value="1"/>
</dbReference>
<dbReference type="GO" id="GO:0006511">
    <property type="term" value="P:ubiquitin-dependent protein catabolic process"/>
    <property type="evidence" value="ECO:0007669"/>
    <property type="project" value="InterPro"/>
</dbReference>
<dbReference type="RefSeq" id="XP_033603299.1">
    <property type="nucleotide sequence ID" value="XM_033745997.1"/>
</dbReference>
<dbReference type="EMBL" id="ML996567">
    <property type="protein sequence ID" value="KAF2760848.1"/>
    <property type="molecule type" value="Genomic_DNA"/>
</dbReference>
<evidence type="ECO:0000256" key="5">
    <source>
        <dbReference type="ARBA" id="ARBA00023306"/>
    </source>
</evidence>
<dbReference type="InterPro" id="IPR057975">
    <property type="entry name" value="TPR_ANAPC2"/>
</dbReference>
<name>A0A6A6WDE4_9PEZI</name>
<comment type="similarity">
    <text evidence="6">Belongs to the cullin family.</text>
</comment>
<dbReference type="InterPro" id="IPR059120">
    <property type="entry name" value="Cullin-like_AB"/>
</dbReference>
<proteinExistence type="inferred from homology"/>
<dbReference type="PROSITE" id="PS50069">
    <property type="entry name" value="CULLIN_2"/>
    <property type="match status" value="1"/>
</dbReference>
<evidence type="ECO:0000256" key="2">
    <source>
        <dbReference type="ARBA" id="ARBA00022618"/>
    </source>
</evidence>
<keyword evidence="2" id="KW-0132">Cell division</keyword>
<evidence type="ECO:0000256" key="4">
    <source>
        <dbReference type="ARBA" id="ARBA00022786"/>
    </source>
</evidence>
<dbReference type="GO" id="GO:0070979">
    <property type="term" value="P:protein K11-linked ubiquitination"/>
    <property type="evidence" value="ECO:0007669"/>
    <property type="project" value="TreeGrafter"/>
</dbReference>
<dbReference type="OrthoDB" id="5581181at2759"/>
<dbReference type="InterPro" id="IPR044554">
    <property type="entry name" value="ANAPC2"/>
</dbReference>
<dbReference type="GO" id="GO:0051301">
    <property type="term" value="P:cell division"/>
    <property type="evidence" value="ECO:0007669"/>
    <property type="project" value="UniProtKB-KW"/>
</dbReference>
<dbReference type="SUPFAM" id="SSF75632">
    <property type="entry name" value="Cullin homology domain"/>
    <property type="match status" value="1"/>
</dbReference>
<dbReference type="InterPro" id="IPR036390">
    <property type="entry name" value="WH_DNA-bd_sf"/>
</dbReference>
<dbReference type="GeneID" id="54487051"/>
<organism evidence="8 9">
    <name type="scientific">Pseudovirgaria hyperparasitica</name>
    <dbReference type="NCBI Taxonomy" id="470096"/>
    <lineage>
        <taxon>Eukaryota</taxon>
        <taxon>Fungi</taxon>
        <taxon>Dikarya</taxon>
        <taxon>Ascomycota</taxon>
        <taxon>Pezizomycotina</taxon>
        <taxon>Dothideomycetes</taxon>
        <taxon>Dothideomycetes incertae sedis</taxon>
        <taxon>Acrospermales</taxon>
        <taxon>Acrospermaceae</taxon>
        <taxon>Pseudovirgaria</taxon>
    </lineage>
</organism>
<dbReference type="InterPro" id="IPR016158">
    <property type="entry name" value="Cullin_homology"/>
</dbReference>
<sequence>MKIRSHFTITLQPKVQSMLATSIECKRAWEVLENIAQSYGRARTSYTQSFTDGLTQMIKQEARTETDVQNMAKDAVRRFQRELESLFVQAIPAKRFSKTLSYVLFDAGCKLFRLHMNAPNFSIHSTETGDVKRRLVQLLKGLQMVGLGGDAAHRSFAHAMDKLLSEFVVSHYMKVDWYGKLSVTAKLKEWIKDGFGQLVLLVMECLTDSTTTVKLTFGMAEITSWQKMAIERLGRARADNLFDYIVNWDQSIGAILDLKEYLTTNSERAHLVVSFTGQLYRRLLRPGTTTTHILDIYIYVIRAFKELDPKGVLLERVALPIRRYLKDRTDTAKIIVSSLLADIQDEDGNHVDPGGDISIEIATEMLKPISSTANDHDDDLNWGDLNWTPEPVDASAEYKSSRANDVISYLLTLFDPGDFITELKNILGEHLLTNSDSSFDKEIRLLELFKLRLGDSQMQACDVMLRDVVDSKRLNTTISSSRPTKPPIRAHVLSSFFWPPLRDDTFTIPATVAEAQAIYAAGFEAIKDMRKLHWLPALGKVTVELELQDREVSVDCTTWQASVIHAFQRSSSEPQRVGGVARSVQQLEDHLAMDEALVRNALAFWVGERVLAPHPDTPDTYVVLERLTSAARTTRAEVEAAKEEAAMEAPGGGGVVTANDLLDRNRSLYETFVVGMLTNQGGMTRARILMMLKMAVPGGFPGGAEDVGTVLEGLREAGKVDSTGADVWAVKKG</sequence>
<dbReference type="Pfam" id="PF08672">
    <property type="entry name" value="ANAPC2"/>
    <property type="match status" value="1"/>
</dbReference>
<dbReference type="InterPro" id="IPR014786">
    <property type="entry name" value="ANAPC2_C"/>
</dbReference>
<dbReference type="Pfam" id="PF26557">
    <property type="entry name" value="Cullin_AB"/>
    <property type="match status" value="1"/>
</dbReference>
<evidence type="ECO:0000259" key="7">
    <source>
        <dbReference type="PROSITE" id="PS50069"/>
    </source>
</evidence>
<feature type="domain" description="Cullin family profile" evidence="7">
    <location>
        <begin position="367"/>
        <end position="606"/>
    </location>
</feature>
<keyword evidence="9" id="KW-1185">Reference proteome</keyword>
<dbReference type="InterPro" id="IPR036388">
    <property type="entry name" value="WH-like_DNA-bd_sf"/>
</dbReference>
<dbReference type="Gene3D" id="1.10.10.10">
    <property type="entry name" value="Winged helix-like DNA-binding domain superfamily/Winged helix DNA-binding domain"/>
    <property type="match status" value="1"/>
</dbReference>
<keyword evidence="4" id="KW-0833">Ubl conjugation pathway</keyword>
<dbReference type="GO" id="GO:0005680">
    <property type="term" value="C:anaphase-promoting complex"/>
    <property type="evidence" value="ECO:0007669"/>
    <property type="project" value="TreeGrafter"/>
</dbReference>
<evidence type="ECO:0000256" key="6">
    <source>
        <dbReference type="PROSITE-ProRule" id="PRU00330"/>
    </source>
</evidence>
<dbReference type="SUPFAM" id="SSF46785">
    <property type="entry name" value="Winged helix' DNA-binding domain"/>
    <property type="match status" value="1"/>
</dbReference>
<evidence type="ECO:0000256" key="3">
    <source>
        <dbReference type="ARBA" id="ARBA00022776"/>
    </source>
</evidence>
<dbReference type="InterPro" id="IPR036317">
    <property type="entry name" value="Cullin_homology_sf"/>
</dbReference>